<evidence type="ECO:0000256" key="1">
    <source>
        <dbReference type="ARBA" id="ARBA00022670"/>
    </source>
</evidence>
<dbReference type="RefSeq" id="WP_208843462.1">
    <property type="nucleotide sequence ID" value="NZ_CP072133.1"/>
</dbReference>
<reference evidence="8" key="1">
    <citation type="submission" date="2021-03" db="EMBL/GenBank/DDBJ databases">
        <title>Complete Genome of Pseudoalteromonas xiamenensis STKMTI.2, a new potential marine bacterium producing anti-Vibrio compounds.</title>
        <authorList>
            <person name="Handayani D.P."/>
            <person name="Isnansetyo A."/>
            <person name="Istiqomah I."/>
            <person name="Jumina J."/>
        </authorList>
    </citation>
    <scope>NUCLEOTIDE SEQUENCE</scope>
    <source>
        <strain evidence="8">STKMTI.2</strain>
    </source>
</reference>
<evidence type="ECO:0000256" key="2">
    <source>
        <dbReference type="ARBA" id="ARBA00022723"/>
    </source>
</evidence>
<keyword evidence="4 6" id="KW-0862">Zinc</keyword>
<evidence type="ECO:0000313" key="9">
    <source>
        <dbReference type="Proteomes" id="UP000664904"/>
    </source>
</evidence>
<protein>
    <submittedName>
        <fullName evidence="8">M48 family metallopeptidase</fullName>
    </submittedName>
</protein>
<dbReference type="PROSITE" id="PS51257">
    <property type="entry name" value="PROKAR_LIPOPROTEIN"/>
    <property type="match status" value="1"/>
</dbReference>
<dbReference type="PANTHER" id="PTHR22726:SF24">
    <property type="entry name" value="M48 FAMILY METALLOPEPTIDASE"/>
    <property type="match status" value="1"/>
</dbReference>
<keyword evidence="1 6" id="KW-0645">Protease</keyword>
<dbReference type="Pfam" id="PF01435">
    <property type="entry name" value="Peptidase_M48"/>
    <property type="match status" value="1"/>
</dbReference>
<evidence type="ECO:0000259" key="7">
    <source>
        <dbReference type="Pfam" id="PF01435"/>
    </source>
</evidence>
<dbReference type="EMBL" id="CP072133">
    <property type="protein sequence ID" value="QTH71839.1"/>
    <property type="molecule type" value="Genomic_DNA"/>
</dbReference>
<evidence type="ECO:0000256" key="3">
    <source>
        <dbReference type="ARBA" id="ARBA00022801"/>
    </source>
</evidence>
<dbReference type="CDD" id="cd07331">
    <property type="entry name" value="M48C_Oma1_like"/>
    <property type="match status" value="1"/>
</dbReference>
<comment type="similarity">
    <text evidence="6">Belongs to the peptidase M48 family.</text>
</comment>
<evidence type="ECO:0000313" key="8">
    <source>
        <dbReference type="EMBL" id="QTH71839.1"/>
    </source>
</evidence>
<dbReference type="Proteomes" id="UP000664904">
    <property type="component" value="Chromosome"/>
</dbReference>
<accession>A0A975DHU8</accession>
<dbReference type="AlphaFoldDB" id="A0A975DHU8"/>
<dbReference type="KEGG" id="pxi:J5O05_02485"/>
<dbReference type="GO" id="GO:0004222">
    <property type="term" value="F:metalloendopeptidase activity"/>
    <property type="evidence" value="ECO:0007669"/>
    <property type="project" value="InterPro"/>
</dbReference>
<proteinExistence type="inferred from homology"/>
<name>A0A975DHU8_9GAMM</name>
<evidence type="ECO:0000256" key="4">
    <source>
        <dbReference type="ARBA" id="ARBA00022833"/>
    </source>
</evidence>
<dbReference type="PANTHER" id="PTHR22726">
    <property type="entry name" value="METALLOENDOPEPTIDASE OMA1"/>
    <property type="match status" value="1"/>
</dbReference>
<organism evidence="8 9">
    <name type="scientific">Pseudoalteromonas xiamenensis</name>
    <dbReference type="NCBI Taxonomy" id="882626"/>
    <lineage>
        <taxon>Bacteria</taxon>
        <taxon>Pseudomonadati</taxon>
        <taxon>Pseudomonadota</taxon>
        <taxon>Gammaproteobacteria</taxon>
        <taxon>Alteromonadales</taxon>
        <taxon>Pseudoalteromonadaceae</taxon>
        <taxon>Pseudoalteromonas</taxon>
    </lineage>
</organism>
<dbReference type="GO" id="GO:0016020">
    <property type="term" value="C:membrane"/>
    <property type="evidence" value="ECO:0007669"/>
    <property type="project" value="TreeGrafter"/>
</dbReference>
<dbReference type="Gene3D" id="3.30.2010.10">
    <property type="entry name" value="Metalloproteases ('zincins'), catalytic domain"/>
    <property type="match status" value="1"/>
</dbReference>
<keyword evidence="9" id="KW-1185">Reference proteome</keyword>
<evidence type="ECO:0000256" key="5">
    <source>
        <dbReference type="ARBA" id="ARBA00023049"/>
    </source>
</evidence>
<dbReference type="GO" id="GO:0051603">
    <property type="term" value="P:proteolysis involved in protein catabolic process"/>
    <property type="evidence" value="ECO:0007669"/>
    <property type="project" value="TreeGrafter"/>
</dbReference>
<dbReference type="InterPro" id="IPR001915">
    <property type="entry name" value="Peptidase_M48"/>
</dbReference>
<dbReference type="InterPro" id="IPR051156">
    <property type="entry name" value="Mito/Outer_Membr_Metalloprot"/>
</dbReference>
<dbReference type="GO" id="GO:0046872">
    <property type="term" value="F:metal ion binding"/>
    <property type="evidence" value="ECO:0007669"/>
    <property type="project" value="UniProtKB-KW"/>
</dbReference>
<keyword evidence="3 6" id="KW-0378">Hydrolase</keyword>
<keyword evidence="2" id="KW-0479">Metal-binding</keyword>
<sequence>MKNWVLGLCIGVLMCGCKTSPTGRTQIALYSSTQMAELGNASFEELKKSTPIENEPTVNTYVQCVANKIINELPNELRNQQWEVVVFKDPTANAFALPGGKIGVHTGLLEVAKSQHQLAAVIGHEVAHVIAEHANERMSQGALVQTGLQLGSAALQMGEVQYRGEIMQALGLGAQLGIVLPFSRSHESEADIVGLEYMAKAGFDPNGAVLLWENMNKNAGERQPEFLSTHPAPENRMSKLKQALPKVAPLLEQAKAEGKRANCKVV</sequence>
<keyword evidence="5 6" id="KW-0482">Metalloprotease</keyword>
<feature type="domain" description="Peptidase M48" evidence="7">
    <location>
        <begin position="58"/>
        <end position="242"/>
    </location>
</feature>
<comment type="cofactor">
    <cofactor evidence="6">
        <name>Zn(2+)</name>
        <dbReference type="ChEBI" id="CHEBI:29105"/>
    </cofactor>
    <text evidence="6">Binds 1 zinc ion per subunit.</text>
</comment>
<gene>
    <name evidence="8" type="ORF">J5O05_02485</name>
</gene>
<evidence type="ECO:0000256" key="6">
    <source>
        <dbReference type="RuleBase" id="RU003983"/>
    </source>
</evidence>